<dbReference type="InterPro" id="IPR050616">
    <property type="entry name" value="CPA3_Na-H_Antiporter_A"/>
</dbReference>
<feature type="transmembrane region" description="Helical" evidence="7">
    <location>
        <begin position="26"/>
        <end position="47"/>
    </location>
</feature>
<dbReference type="Gene3D" id="1.20.120.1200">
    <property type="entry name" value="NADH-ubiquinone/plastoquinone oxidoreductase chain 6, subunit NuoJ"/>
    <property type="match status" value="1"/>
</dbReference>
<dbReference type="PANTHER" id="PTHR43373">
    <property type="entry name" value="NA(+)/H(+) ANTIPORTER SUBUNIT"/>
    <property type="match status" value="1"/>
</dbReference>
<dbReference type="InterPro" id="IPR042106">
    <property type="entry name" value="Nuo/plastoQ_OxRdtase_6_NuoJ"/>
</dbReference>
<feature type="domain" description="MrpA C-terminal/MbhD" evidence="8">
    <location>
        <begin position="11"/>
        <end position="76"/>
    </location>
</feature>
<keyword evidence="4 7" id="KW-0812">Transmembrane</keyword>
<name>A0A2U2N7M8_9GAMM</name>
<dbReference type="GO" id="GO:0005886">
    <property type="term" value="C:plasma membrane"/>
    <property type="evidence" value="ECO:0007669"/>
    <property type="project" value="UniProtKB-SubCell"/>
</dbReference>
<sequence length="195" mass="20753">MEQLIDIVLLLFLIVVAVAVVRQRDLFAAAMLFAIYSLLSAGLFAVLDAGDVALTEAAVGAGISTILVLAVLALTHRRERHRRGHDLPALAIVLVTGAGLVYASLDLPAFGDPDNPVHQHVAPYYIEQTYSDMGVPNLVAAVLASYRSIDTMGEAIVILTAGIIVFALLAAPPVRRQRRNRTGERGASDGEEESG</sequence>
<dbReference type="Proteomes" id="UP000245474">
    <property type="component" value="Unassembled WGS sequence"/>
</dbReference>
<protein>
    <submittedName>
        <fullName evidence="10">Cation:proton antiporter</fullName>
    </submittedName>
</protein>
<evidence type="ECO:0000256" key="3">
    <source>
        <dbReference type="ARBA" id="ARBA00022475"/>
    </source>
</evidence>
<feature type="domain" description="MrpA C-terminal/MbhE" evidence="9">
    <location>
        <begin position="82"/>
        <end position="170"/>
    </location>
</feature>
<evidence type="ECO:0000256" key="4">
    <source>
        <dbReference type="ARBA" id="ARBA00022692"/>
    </source>
</evidence>
<accession>A0A2U2N7M8</accession>
<evidence type="ECO:0000256" key="5">
    <source>
        <dbReference type="ARBA" id="ARBA00022989"/>
    </source>
</evidence>
<evidence type="ECO:0000259" key="9">
    <source>
        <dbReference type="Pfam" id="PF20501"/>
    </source>
</evidence>
<feature type="transmembrane region" description="Helical" evidence="7">
    <location>
        <begin position="152"/>
        <end position="171"/>
    </location>
</feature>
<feature type="transmembrane region" description="Helical" evidence="7">
    <location>
        <begin position="53"/>
        <end position="75"/>
    </location>
</feature>
<dbReference type="PANTHER" id="PTHR43373:SF1">
    <property type="entry name" value="NA(+)_H(+) ANTIPORTER SUBUNIT A"/>
    <property type="match status" value="1"/>
</dbReference>
<comment type="caution">
    <text evidence="10">The sequence shown here is derived from an EMBL/GenBank/DDBJ whole genome shotgun (WGS) entry which is preliminary data.</text>
</comment>
<dbReference type="InterPro" id="IPR046806">
    <property type="entry name" value="MrpA_C/MbhE"/>
</dbReference>
<dbReference type="InterPro" id="IPR025383">
    <property type="entry name" value="MrpA_C/MbhD"/>
</dbReference>
<evidence type="ECO:0000259" key="8">
    <source>
        <dbReference type="Pfam" id="PF13244"/>
    </source>
</evidence>
<dbReference type="NCBIfam" id="NF009159">
    <property type="entry name" value="PRK12504.1"/>
    <property type="match status" value="1"/>
</dbReference>
<comment type="subcellular location">
    <subcellularLocation>
        <location evidence="1">Cell membrane</location>
        <topology evidence="1">Multi-pass membrane protein</topology>
    </subcellularLocation>
</comment>
<dbReference type="Pfam" id="PF20501">
    <property type="entry name" value="MbhE"/>
    <property type="match status" value="1"/>
</dbReference>
<dbReference type="AlphaFoldDB" id="A0A2U2N7M8"/>
<feature type="transmembrane region" description="Helical" evidence="7">
    <location>
        <begin position="87"/>
        <end position="105"/>
    </location>
</feature>
<gene>
    <name evidence="10" type="ORF">DEM34_02290</name>
</gene>
<evidence type="ECO:0000256" key="7">
    <source>
        <dbReference type="SAM" id="Phobius"/>
    </source>
</evidence>
<keyword evidence="5 7" id="KW-1133">Transmembrane helix</keyword>
<evidence type="ECO:0000313" key="10">
    <source>
        <dbReference type="EMBL" id="PWG65130.1"/>
    </source>
</evidence>
<keyword evidence="2" id="KW-0813">Transport</keyword>
<keyword evidence="6 7" id="KW-0472">Membrane</keyword>
<keyword evidence="3" id="KW-1003">Cell membrane</keyword>
<evidence type="ECO:0000256" key="6">
    <source>
        <dbReference type="ARBA" id="ARBA00023136"/>
    </source>
</evidence>
<keyword evidence="11" id="KW-1185">Reference proteome</keyword>
<evidence type="ECO:0000313" key="11">
    <source>
        <dbReference type="Proteomes" id="UP000245474"/>
    </source>
</evidence>
<dbReference type="Pfam" id="PF13244">
    <property type="entry name" value="MbhD"/>
    <property type="match status" value="1"/>
</dbReference>
<evidence type="ECO:0000256" key="2">
    <source>
        <dbReference type="ARBA" id="ARBA00022448"/>
    </source>
</evidence>
<proteinExistence type="predicted"/>
<evidence type="ECO:0000256" key="1">
    <source>
        <dbReference type="ARBA" id="ARBA00004651"/>
    </source>
</evidence>
<reference evidence="10 11" key="1">
    <citation type="submission" date="2018-05" db="EMBL/GenBank/DDBJ databases">
        <title>Spiribacter halobius sp. nov., a moderately halophilic bacterium isolated from marine solar saltern.</title>
        <authorList>
            <person name="Zheng W.-S."/>
            <person name="Lu D.-C."/>
            <person name="Du Z.-J."/>
        </authorList>
    </citation>
    <scope>NUCLEOTIDE SEQUENCE [LARGE SCALE GENOMIC DNA]</scope>
    <source>
        <strain evidence="10 11">E85</strain>
    </source>
</reference>
<organism evidence="10 11">
    <name type="scientific">Sediminicurvatus halobius</name>
    <dbReference type="NCBI Taxonomy" id="2182432"/>
    <lineage>
        <taxon>Bacteria</taxon>
        <taxon>Pseudomonadati</taxon>
        <taxon>Pseudomonadota</taxon>
        <taxon>Gammaproteobacteria</taxon>
        <taxon>Chromatiales</taxon>
        <taxon>Ectothiorhodospiraceae</taxon>
        <taxon>Sediminicurvatus</taxon>
    </lineage>
</organism>
<feature type="transmembrane region" description="Helical" evidence="7">
    <location>
        <begin position="6"/>
        <end position="21"/>
    </location>
</feature>
<dbReference type="EMBL" id="QFFI01000003">
    <property type="protein sequence ID" value="PWG65130.1"/>
    <property type="molecule type" value="Genomic_DNA"/>
</dbReference>
<dbReference type="OrthoDB" id="2085045at2"/>